<reference evidence="3" key="1">
    <citation type="journal article" date="2014" name="Int. J. Syst. Evol. Microbiol.">
        <title>Complete genome sequence of Corynebacterium casei LMG S-19264T (=DSM 44701T), isolated from a smear-ripened cheese.</title>
        <authorList>
            <consortium name="US DOE Joint Genome Institute (JGI-PGF)"/>
            <person name="Walter F."/>
            <person name="Albersmeier A."/>
            <person name="Kalinowski J."/>
            <person name="Ruckert C."/>
        </authorList>
    </citation>
    <scope>NUCLEOTIDE SEQUENCE</scope>
    <source>
        <strain evidence="3">CGMCC 1.12919</strain>
    </source>
</reference>
<comment type="similarity">
    <text evidence="1">Belongs to the short-chain dehydrogenases/reductases (SDR) family.</text>
</comment>
<dbReference type="InterPro" id="IPR002347">
    <property type="entry name" value="SDR_fam"/>
</dbReference>
<dbReference type="AlphaFoldDB" id="A0A916UY10"/>
<evidence type="ECO:0000256" key="2">
    <source>
        <dbReference type="ARBA" id="ARBA00023002"/>
    </source>
</evidence>
<name>A0A916UY10_9HYPH</name>
<dbReference type="GO" id="GO:0016491">
    <property type="term" value="F:oxidoreductase activity"/>
    <property type="evidence" value="ECO:0007669"/>
    <property type="project" value="UniProtKB-KW"/>
</dbReference>
<dbReference type="CDD" id="cd05233">
    <property type="entry name" value="SDR_c"/>
    <property type="match status" value="1"/>
</dbReference>
<dbReference type="PRINTS" id="PR00081">
    <property type="entry name" value="GDHRDH"/>
</dbReference>
<dbReference type="RefSeq" id="WP_210324624.1">
    <property type="nucleotide sequence ID" value="NZ_BMGG01000015.1"/>
</dbReference>
<dbReference type="PANTHER" id="PTHR24321:SF8">
    <property type="entry name" value="ESTRADIOL 17-BETA-DEHYDROGENASE 8-RELATED"/>
    <property type="match status" value="1"/>
</dbReference>
<dbReference type="InterPro" id="IPR036291">
    <property type="entry name" value="NAD(P)-bd_dom_sf"/>
</dbReference>
<comment type="caution">
    <text evidence="3">The sequence shown here is derived from an EMBL/GenBank/DDBJ whole genome shotgun (WGS) entry which is preliminary data.</text>
</comment>
<accession>A0A916UY10</accession>
<gene>
    <name evidence="3" type="ORF">GCM10010994_59620</name>
</gene>
<keyword evidence="2" id="KW-0560">Oxidoreductase</keyword>
<dbReference type="Gene3D" id="3.40.50.720">
    <property type="entry name" value="NAD(P)-binding Rossmann-like Domain"/>
    <property type="match status" value="1"/>
</dbReference>
<reference evidence="3" key="2">
    <citation type="submission" date="2020-09" db="EMBL/GenBank/DDBJ databases">
        <authorList>
            <person name="Sun Q."/>
            <person name="Zhou Y."/>
        </authorList>
    </citation>
    <scope>NUCLEOTIDE SEQUENCE</scope>
    <source>
        <strain evidence="3">CGMCC 1.12919</strain>
    </source>
</reference>
<dbReference type="EMBL" id="BMGG01000015">
    <property type="protein sequence ID" value="GGC93909.1"/>
    <property type="molecule type" value="Genomic_DNA"/>
</dbReference>
<protein>
    <submittedName>
        <fullName evidence="3">3-oxoacyl-ACP reductase</fullName>
    </submittedName>
</protein>
<keyword evidence="4" id="KW-1185">Reference proteome</keyword>
<dbReference type="PRINTS" id="PR00080">
    <property type="entry name" value="SDRFAMILY"/>
</dbReference>
<sequence>MSDATRTYIITGAAGAIGGAAVERLLSKGANILATDISQRRLDILTERMAGGSGRLATFRANLKDEGEVNAAVACCLETFSSLHGVANVVGGIVGMDAESVDRPLNRTGLDYFRRTFELNVDTVFLMCRAVEPHFTAQSYGKIVNVASLAAFANRNEQGDFPYSAAKAAVIALTHRLSLLLGPAGIRLNCVAPGLVMSDLPQEVFDAGYVERHIADTALKNLATAHDQAEAIAFFLEPQSDAITGEVLRVAAGMR</sequence>
<evidence type="ECO:0000313" key="4">
    <source>
        <dbReference type="Proteomes" id="UP000637002"/>
    </source>
</evidence>
<dbReference type="Pfam" id="PF13561">
    <property type="entry name" value="adh_short_C2"/>
    <property type="match status" value="1"/>
</dbReference>
<evidence type="ECO:0000313" key="3">
    <source>
        <dbReference type="EMBL" id="GGC93909.1"/>
    </source>
</evidence>
<dbReference type="PANTHER" id="PTHR24321">
    <property type="entry name" value="DEHYDROGENASES, SHORT CHAIN"/>
    <property type="match status" value="1"/>
</dbReference>
<proteinExistence type="inferred from homology"/>
<organism evidence="3 4">
    <name type="scientific">Chelatococcus reniformis</name>
    <dbReference type="NCBI Taxonomy" id="1494448"/>
    <lineage>
        <taxon>Bacteria</taxon>
        <taxon>Pseudomonadati</taxon>
        <taxon>Pseudomonadota</taxon>
        <taxon>Alphaproteobacteria</taxon>
        <taxon>Hyphomicrobiales</taxon>
        <taxon>Chelatococcaceae</taxon>
        <taxon>Chelatococcus</taxon>
    </lineage>
</organism>
<evidence type="ECO:0000256" key="1">
    <source>
        <dbReference type="ARBA" id="ARBA00006484"/>
    </source>
</evidence>
<dbReference type="Proteomes" id="UP000637002">
    <property type="component" value="Unassembled WGS sequence"/>
</dbReference>
<dbReference type="SUPFAM" id="SSF51735">
    <property type="entry name" value="NAD(P)-binding Rossmann-fold domains"/>
    <property type="match status" value="1"/>
</dbReference>